<sequence>MRVLRGSDAGEWLQRRLFASDGVGCFAGAGFEAYARILHPLDGRRLDWTDRGDGVVPRVVDERMWTWAEAAHALGRELSPLVATAESLLGIGGARWDDGWEADIPRLGWLDPALFAALVPVLAGATSTPDDAVLGVWGGWAELHGDEGAVATLALAGEGVPVMYGRPGVGREVRDALREGALLAVPPRDGWSEAAYRDYLLLGCALSELADPDWGYDAGLGWDRPWRSPTPQLVWPADHAWLVSTEIDLDSTFVAGSRALVDAVLRVPGLEVVEVGERDLLER</sequence>
<dbReference type="eggNOG" id="COG3170">
    <property type="taxonomic scope" value="Bacteria"/>
</dbReference>
<dbReference type="EMBL" id="FNZI01000004">
    <property type="protein sequence ID" value="SEJ44989.1"/>
    <property type="molecule type" value="Genomic_DNA"/>
</dbReference>
<reference evidence="2" key="1">
    <citation type="submission" date="2016-10" db="EMBL/GenBank/DDBJ databases">
        <authorList>
            <person name="Varghese N."/>
        </authorList>
    </citation>
    <scope>NUCLEOTIDE SEQUENCE [LARGE SCALE GENOMIC DNA]</scope>
    <source>
        <strain evidence="2">DSM 24868</strain>
    </source>
</reference>
<evidence type="ECO:0000313" key="2">
    <source>
        <dbReference type="Proteomes" id="UP000183315"/>
    </source>
</evidence>
<protein>
    <submittedName>
        <fullName evidence="1">Uncharacterized protein</fullName>
    </submittedName>
</protein>
<keyword evidence="2" id="KW-1185">Reference proteome</keyword>
<accession>A0A1H6YUQ7</accession>
<organism evidence="1 2">
    <name type="scientific">Demequina mangrovi</name>
    <dbReference type="NCBI Taxonomy" id="1043493"/>
    <lineage>
        <taxon>Bacteria</taxon>
        <taxon>Bacillati</taxon>
        <taxon>Actinomycetota</taxon>
        <taxon>Actinomycetes</taxon>
        <taxon>Micrococcales</taxon>
        <taxon>Demequinaceae</taxon>
        <taxon>Demequina</taxon>
    </lineage>
</organism>
<proteinExistence type="predicted"/>
<gene>
    <name evidence="1" type="ORF">SAMN05421637_1803</name>
</gene>
<dbReference type="STRING" id="1043493.SAMN05421637_1803"/>
<evidence type="ECO:0000313" key="1">
    <source>
        <dbReference type="EMBL" id="SEJ44989.1"/>
    </source>
</evidence>
<name>A0A1H6YUQ7_9MICO</name>
<dbReference type="RefSeq" id="WP_042214505.1">
    <property type="nucleotide sequence ID" value="NZ_BBLU01000006.1"/>
</dbReference>
<dbReference type="AlphaFoldDB" id="A0A1H6YUQ7"/>
<dbReference type="Proteomes" id="UP000183315">
    <property type="component" value="Unassembled WGS sequence"/>
</dbReference>
<dbReference type="OrthoDB" id="2426596at2"/>